<keyword evidence="8" id="KW-1185">Reference proteome</keyword>
<feature type="domain" description="Glycoside hydrolase family 3 N-terminal" evidence="6">
    <location>
        <begin position="77"/>
        <end position="349"/>
    </location>
</feature>
<evidence type="ECO:0000256" key="4">
    <source>
        <dbReference type="ARBA" id="ARBA00022801"/>
    </source>
</evidence>
<evidence type="ECO:0000256" key="1">
    <source>
        <dbReference type="ARBA" id="ARBA00001231"/>
    </source>
</evidence>
<evidence type="ECO:0000256" key="2">
    <source>
        <dbReference type="ARBA" id="ARBA00005336"/>
    </source>
</evidence>
<dbReference type="InterPro" id="IPR036962">
    <property type="entry name" value="Glyco_hydro_3_N_sf"/>
</dbReference>
<comment type="similarity">
    <text evidence="2">Belongs to the glycosyl hydrolase 3 family.</text>
</comment>
<sequence length="382" mass="42443">MSKDQVNCIEFAFGKPIMHTSEHLQSFGNHLILGISGTTLSDDDKRALNELKPVGVIFFAKNFLDGVPYPVWLESFKQLIDEIHQYAERDFMFTTLDHEGGRVVRTPLPITRFPHAYLLQRHAYEVAKATALELKSLSINLSWSPVADIFSNPQNPIIGSRAFGTTPETASQGAREYFQGLREGGILGCAKHFPGHGDTSTDSHVELPILNLSLEDLRNRELIPFQTLIKEQVPLIMTAHILFPQIDPDVPATLSKIILNDILREELGFQGVIVSDDLDMQAVSEMFMQSGTVARAFHAGCDLFIVSRNINSSSLARTYKIAEDFSASLNNGSLDAAVVEAARDRIANLLDVTPQYPVYQLDKETLVKNAELAIACTFQNQK</sequence>
<comment type="catalytic activity">
    <reaction evidence="1">
        <text>Hydrolysis of terminal non-reducing N-acetyl-D-hexosamine residues in N-acetyl-beta-D-hexosaminides.</text>
        <dbReference type="EC" id="3.2.1.52"/>
    </reaction>
</comment>
<dbReference type="InterPro" id="IPR050226">
    <property type="entry name" value="NagZ_Beta-hexosaminidase"/>
</dbReference>
<dbReference type="PANTHER" id="PTHR30480">
    <property type="entry name" value="BETA-HEXOSAMINIDASE-RELATED"/>
    <property type="match status" value="1"/>
</dbReference>
<evidence type="ECO:0000256" key="3">
    <source>
        <dbReference type="ARBA" id="ARBA00012663"/>
    </source>
</evidence>
<dbReference type="EC" id="3.2.1.52" evidence="3"/>
<dbReference type="AlphaFoldDB" id="A0A3S1C864"/>
<keyword evidence="5" id="KW-0326">Glycosidase</keyword>
<name>A0A3S1C864_ANAVA</name>
<protein>
    <recommendedName>
        <fullName evidence="3">beta-N-acetylhexosaminidase</fullName>
        <ecNumber evidence="3">3.2.1.52</ecNumber>
    </recommendedName>
</protein>
<dbReference type="SUPFAM" id="SSF51445">
    <property type="entry name" value="(Trans)glycosidases"/>
    <property type="match status" value="1"/>
</dbReference>
<dbReference type="Pfam" id="PF00933">
    <property type="entry name" value="Glyco_hydro_3"/>
    <property type="match status" value="1"/>
</dbReference>
<gene>
    <name evidence="7" type="ORF">DSM107003_07160</name>
</gene>
<dbReference type="Proteomes" id="UP000276103">
    <property type="component" value="Unassembled WGS sequence"/>
</dbReference>
<dbReference type="GO" id="GO:0005975">
    <property type="term" value="P:carbohydrate metabolic process"/>
    <property type="evidence" value="ECO:0007669"/>
    <property type="project" value="InterPro"/>
</dbReference>
<dbReference type="InterPro" id="IPR017853">
    <property type="entry name" value="GH"/>
</dbReference>
<dbReference type="GO" id="GO:0009254">
    <property type="term" value="P:peptidoglycan turnover"/>
    <property type="evidence" value="ECO:0007669"/>
    <property type="project" value="TreeGrafter"/>
</dbReference>
<keyword evidence="4" id="KW-0378">Hydrolase</keyword>
<dbReference type="GO" id="GO:0004563">
    <property type="term" value="F:beta-N-acetylhexosaminidase activity"/>
    <property type="evidence" value="ECO:0007669"/>
    <property type="project" value="UniProtKB-EC"/>
</dbReference>
<dbReference type="InterPro" id="IPR019800">
    <property type="entry name" value="Glyco_hydro_3_AS"/>
</dbReference>
<accession>A0A3S1C864</accession>
<proteinExistence type="inferred from homology"/>
<reference evidence="7 8" key="1">
    <citation type="journal article" date="2019" name="Genome Biol. Evol.">
        <title>Day and night: Metabolic profiles and evolutionary relationships of six axenic non-marine cyanobacteria.</title>
        <authorList>
            <person name="Will S.E."/>
            <person name="Henke P."/>
            <person name="Boedeker C."/>
            <person name="Huang S."/>
            <person name="Brinkmann H."/>
            <person name="Rohde M."/>
            <person name="Jarek M."/>
            <person name="Friedl T."/>
            <person name="Seufert S."/>
            <person name="Schumacher M."/>
            <person name="Overmann J."/>
            <person name="Neumann-Schaal M."/>
            <person name="Petersen J."/>
        </authorList>
    </citation>
    <scope>NUCLEOTIDE SEQUENCE [LARGE SCALE GENOMIC DNA]</scope>
    <source>
        <strain evidence="7 8">SAG 1403-4b</strain>
    </source>
</reference>
<dbReference type="EMBL" id="RSCM01000002">
    <property type="protein sequence ID" value="RUS98697.1"/>
    <property type="molecule type" value="Genomic_DNA"/>
</dbReference>
<evidence type="ECO:0000259" key="6">
    <source>
        <dbReference type="Pfam" id="PF00933"/>
    </source>
</evidence>
<evidence type="ECO:0000256" key="5">
    <source>
        <dbReference type="ARBA" id="ARBA00023295"/>
    </source>
</evidence>
<dbReference type="PROSITE" id="PS00775">
    <property type="entry name" value="GLYCOSYL_HYDROL_F3"/>
    <property type="match status" value="1"/>
</dbReference>
<dbReference type="Gene3D" id="3.20.20.300">
    <property type="entry name" value="Glycoside hydrolase, family 3, N-terminal domain"/>
    <property type="match status" value="1"/>
</dbReference>
<evidence type="ECO:0000313" key="7">
    <source>
        <dbReference type="EMBL" id="RUS98697.1"/>
    </source>
</evidence>
<comment type="caution">
    <text evidence="7">The sequence shown here is derived from an EMBL/GenBank/DDBJ whole genome shotgun (WGS) entry which is preliminary data.</text>
</comment>
<dbReference type="PANTHER" id="PTHR30480:SF13">
    <property type="entry name" value="BETA-HEXOSAMINIDASE"/>
    <property type="match status" value="1"/>
</dbReference>
<dbReference type="InterPro" id="IPR001764">
    <property type="entry name" value="Glyco_hydro_3_N"/>
</dbReference>
<dbReference type="NCBIfam" id="NF003740">
    <property type="entry name" value="PRK05337.1"/>
    <property type="match status" value="1"/>
</dbReference>
<evidence type="ECO:0000313" key="8">
    <source>
        <dbReference type="Proteomes" id="UP000276103"/>
    </source>
</evidence>
<organism evidence="7 8">
    <name type="scientific">Trichormus variabilis SAG 1403-4b</name>
    <dbReference type="NCBI Taxonomy" id="447716"/>
    <lineage>
        <taxon>Bacteria</taxon>
        <taxon>Bacillati</taxon>
        <taxon>Cyanobacteriota</taxon>
        <taxon>Cyanophyceae</taxon>
        <taxon>Nostocales</taxon>
        <taxon>Nostocaceae</taxon>
        <taxon>Trichormus</taxon>
    </lineage>
</organism>